<reference evidence="2" key="1">
    <citation type="submission" date="2022-11" db="UniProtKB">
        <authorList>
            <consortium name="WormBaseParasite"/>
        </authorList>
    </citation>
    <scope>IDENTIFICATION</scope>
</reference>
<proteinExistence type="predicted"/>
<dbReference type="Proteomes" id="UP000887580">
    <property type="component" value="Unplaced"/>
</dbReference>
<organism evidence="1 2">
    <name type="scientific">Panagrolaimus sp. PS1159</name>
    <dbReference type="NCBI Taxonomy" id="55785"/>
    <lineage>
        <taxon>Eukaryota</taxon>
        <taxon>Metazoa</taxon>
        <taxon>Ecdysozoa</taxon>
        <taxon>Nematoda</taxon>
        <taxon>Chromadorea</taxon>
        <taxon>Rhabditida</taxon>
        <taxon>Tylenchina</taxon>
        <taxon>Panagrolaimomorpha</taxon>
        <taxon>Panagrolaimoidea</taxon>
        <taxon>Panagrolaimidae</taxon>
        <taxon>Panagrolaimus</taxon>
    </lineage>
</organism>
<accession>A0AC35GQL4</accession>
<evidence type="ECO:0000313" key="2">
    <source>
        <dbReference type="WBParaSite" id="PS1159_v2.g7417.t1"/>
    </source>
</evidence>
<sequence>MMRVYFIVWVVAITVVYAEVNATGYFNGNMTKIQRNDLSEDVPDEDPDPNSTISRSKRKGADYEYYSEFEEPPPPRHLLFTVIMYGSVACIIIEMLVTLYGPSLRDSPLRWHTLNYSCWNCFQIIIYANCAEESPFITFLKNDYINGNCNKIQQLTLAIYYHSMFFVILAEIMMHFSPNTKNLRVMKYYVWIPLLFTLDMALFFAYSSDPWQWRYEGLFPIDVYQAGVTVVNYAFMAICFVAALCSIGQWCYYYCQYSTRPDGQTYKRFIEMINFLLFFVYYIVITVFHAPRNGVAMGQFLSKYLYEYLKILVDILLPIVTTMLTIQDFFAGLIPIAEFFATFLCLQIYRSQLLQCLSCGQNIHKPRPLIRPILPTESPTRLSQPSIALENGEIGRPLASEIKLASGGFFKNDVAPLPPTPDKQSSSTDVTTIS</sequence>
<evidence type="ECO:0000313" key="1">
    <source>
        <dbReference type="Proteomes" id="UP000887580"/>
    </source>
</evidence>
<name>A0AC35GQL4_9BILA</name>
<dbReference type="WBParaSite" id="PS1159_v2.g7417.t1">
    <property type="protein sequence ID" value="PS1159_v2.g7417.t1"/>
    <property type="gene ID" value="PS1159_v2.g7417"/>
</dbReference>
<protein>
    <submittedName>
        <fullName evidence="2">Transmembrane protein</fullName>
    </submittedName>
</protein>